<evidence type="ECO:0000313" key="2">
    <source>
        <dbReference type="Proteomes" id="UP000535589"/>
    </source>
</evidence>
<keyword evidence="2" id="KW-1185">Reference proteome</keyword>
<dbReference type="EMBL" id="JABAIK010000001">
    <property type="protein sequence ID" value="NLS11356.1"/>
    <property type="molecule type" value="Genomic_DNA"/>
</dbReference>
<evidence type="ECO:0008006" key="3">
    <source>
        <dbReference type="Google" id="ProtNLM"/>
    </source>
</evidence>
<dbReference type="AlphaFoldDB" id="A0A7X8TMQ2"/>
<dbReference type="Proteomes" id="UP000535589">
    <property type="component" value="Unassembled WGS sequence"/>
</dbReference>
<evidence type="ECO:0000313" key="1">
    <source>
        <dbReference type="EMBL" id="NLS11356.1"/>
    </source>
</evidence>
<reference evidence="1 2" key="1">
    <citation type="submission" date="2020-04" db="EMBL/GenBank/DDBJ databases">
        <title>Vibrio sp. SM6, a novel species isolated from seawater.</title>
        <authorList>
            <person name="Wang X."/>
        </authorList>
    </citation>
    <scope>NUCLEOTIDE SEQUENCE [LARGE SCALE GENOMIC DNA]</scope>
    <source>
        <strain evidence="1 2">SM6</strain>
    </source>
</reference>
<sequence length="144" mass="16375">MQFQQTQYGHALSSSSHSTSAHRYSRYNVIAQPTRPMALSEAMLFELAFRSQQPRWVMVTHQCPRPDFNQLSSHAIRCQNVVHLKESHHFTEADIIIKAIDSGNASAIIASNHIDKITQQKLKAYAVARECVVFFINPSQTQLH</sequence>
<protein>
    <recommendedName>
        <fullName evidence="3">Superfamily II DNA and RNA helicase</fullName>
    </recommendedName>
</protein>
<accession>A0A7X8TMQ2</accession>
<organism evidence="1 2">
    <name type="scientific">Vibrio agarilyticus</name>
    <dbReference type="NCBI Taxonomy" id="2726741"/>
    <lineage>
        <taxon>Bacteria</taxon>
        <taxon>Pseudomonadati</taxon>
        <taxon>Pseudomonadota</taxon>
        <taxon>Gammaproteobacteria</taxon>
        <taxon>Vibrionales</taxon>
        <taxon>Vibrionaceae</taxon>
        <taxon>Vibrio</taxon>
    </lineage>
</organism>
<name>A0A7X8TMQ2_9VIBR</name>
<dbReference type="RefSeq" id="WP_168834465.1">
    <property type="nucleotide sequence ID" value="NZ_JABAIK010000001.1"/>
</dbReference>
<proteinExistence type="predicted"/>
<dbReference type="Gene3D" id="3.40.50.300">
    <property type="entry name" value="P-loop containing nucleotide triphosphate hydrolases"/>
    <property type="match status" value="1"/>
</dbReference>
<gene>
    <name evidence="1" type="ORF">HGP28_00460</name>
</gene>
<dbReference type="InterPro" id="IPR027417">
    <property type="entry name" value="P-loop_NTPase"/>
</dbReference>
<comment type="caution">
    <text evidence="1">The sequence shown here is derived from an EMBL/GenBank/DDBJ whole genome shotgun (WGS) entry which is preliminary data.</text>
</comment>